<evidence type="ECO:0000313" key="2">
    <source>
        <dbReference type="EMBL" id="NDO68893.1"/>
    </source>
</evidence>
<evidence type="ECO:0000259" key="1">
    <source>
        <dbReference type="Pfam" id="PF03050"/>
    </source>
</evidence>
<dbReference type="AlphaFoldDB" id="A0A9X5C7B4"/>
<evidence type="ECO:0000313" key="3">
    <source>
        <dbReference type="Proteomes" id="UP000474104"/>
    </source>
</evidence>
<dbReference type="Proteomes" id="UP000474104">
    <property type="component" value="Unassembled WGS sequence"/>
</dbReference>
<accession>A0A9X5C7B4</accession>
<sequence>MKRKPAPYAARSWQKLVKARQERDWYRIGLRIYRSTMSHWVIRCSQEWLEPVFERMHQKEQRPAGSSIPW</sequence>
<feature type="domain" description="Transposase IS66 central" evidence="1">
    <location>
        <begin position="19"/>
        <end position="59"/>
    </location>
</feature>
<gene>
    <name evidence="2" type="ORF">FMM80_09455</name>
</gene>
<organism evidence="2 3">
    <name type="scientific">Schaedlerella arabinosiphila</name>
    <dbReference type="NCBI Taxonomy" id="2044587"/>
    <lineage>
        <taxon>Bacteria</taxon>
        <taxon>Bacillati</taxon>
        <taxon>Bacillota</taxon>
        <taxon>Clostridia</taxon>
        <taxon>Lachnospirales</taxon>
        <taxon>Lachnospiraceae</taxon>
        <taxon>Schaedlerella</taxon>
    </lineage>
</organism>
<comment type="caution">
    <text evidence="2">The sequence shown here is derived from an EMBL/GenBank/DDBJ whole genome shotgun (WGS) entry which is preliminary data.</text>
</comment>
<reference evidence="2 3" key="1">
    <citation type="submission" date="2019-07" db="EMBL/GenBank/DDBJ databases">
        <title>Draft genome sequences of 15 bacterial species constituting the stable defined intestinal microbiota of the GM15 gnotobiotic mouse model.</title>
        <authorList>
            <person name="Elie C."/>
            <person name="Mathieu A."/>
            <person name="Saliou A."/>
            <person name="Darnaud M."/>
            <person name="Leulier F."/>
            <person name="Tamellini A."/>
        </authorList>
    </citation>
    <scope>NUCLEOTIDE SEQUENCE [LARGE SCALE GENOMIC DNA]</scope>
    <source>
        <strain evidence="3">ASF 502</strain>
    </source>
</reference>
<dbReference type="InterPro" id="IPR004291">
    <property type="entry name" value="Transposase_IS66_central"/>
</dbReference>
<proteinExistence type="predicted"/>
<name>A0A9X5C7B4_9FIRM</name>
<protein>
    <submittedName>
        <fullName evidence="2">Transposase</fullName>
    </submittedName>
</protein>
<dbReference type="EMBL" id="VIRB01000061">
    <property type="protein sequence ID" value="NDO68893.1"/>
    <property type="molecule type" value="Genomic_DNA"/>
</dbReference>
<dbReference type="Pfam" id="PF03050">
    <property type="entry name" value="DDE_Tnp_IS66"/>
    <property type="match status" value="1"/>
</dbReference>